<dbReference type="Proteomes" id="UP001500523">
    <property type="component" value="Unassembled WGS sequence"/>
</dbReference>
<gene>
    <name evidence="2" type="ORF">GCM10022268_08220</name>
</gene>
<evidence type="ECO:0000313" key="2">
    <source>
        <dbReference type="EMBL" id="GAA3700558.1"/>
    </source>
</evidence>
<feature type="region of interest" description="Disordered" evidence="1">
    <location>
        <begin position="1"/>
        <end position="113"/>
    </location>
</feature>
<dbReference type="RefSeq" id="WP_344692122.1">
    <property type="nucleotide sequence ID" value="NZ_BAABBF010000002.1"/>
</dbReference>
<dbReference type="InterPro" id="IPR021327">
    <property type="entry name" value="DUF2934"/>
</dbReference>
<evidence type="ECO:0000313" key="3">
    <source>
        <dbReference type="Proteomes" id="UP001500523"/>
    </source>
</evidence>
<reference evidence="3" key="1">
    <citation type="journal article" date="2019" name="Int. J. Syst. Evol. Microbiol.">
        <title>The Global Catalogue of Microorganisms (GCM) 10K type strain sequencing project: providing services to taxonomists for standard genome sequencing and annotation.</title>
        <authorList>
            <consortium name="The Broad Institute Genomics Platform"/>
            <consortium name="The Broad Institute Genome Sequencing Center for Infectious Disease"/>
            <person name="Wu L."/>
            <person name="Ma J."/>
        </authorList>
    </citation>
    <scope>NUCLEOTIDE SEQUENCE [LARGE SCALE GENOMIC DNA]</scope>
    <source>
        <strain evidence="3">JCM 17498</strain>
    </source>
</reference>
<feature type="compositionally biased region" description="Low complexity" evidence="1">
    <location>
        <begin position="51"/>
        <end position="66"/>
    </location>
</feature>
<evidence type="ECO:0008006" key="4">
    <source>
        <dbReference type="Google" id="ProtNLM"/>
    </source>
</evidence>
<dbReference type="Pfam" id="PF11154">
    <property type="entry name" value="DUF2934"/>
    <property type="match status" value="1"/>
</dbReference>
<feature type="compositionally biased region" description="Low complexity" evidence="1">
    <location>
        <begin position="92"/>
        <end position="103"/>
    </location>
</feature>
<name>A0ABP7D7P4_9SPHN</name>
<comment type="caution">
    <text evidence="2">The sequence shown here is derived from an EMBL/GenBank/DDBJ whole genome shotgun (WGS) entry which is preliminary data.</text>
</comment>
<accession>A0ABP7D7P4</accession>
<protein>
    <recommendedName>
        <fullName evidence="4">DUF2934 domain-containing protein</fullName>
    </recommendedName>
</protein>
<organism evidence="2 3">
    <name type="scientific">Sphingomonas cynarae</name>
    <dbReference type="NCBI Taxonomy" id="930197"/>
    <lineage>
        <taxon>Bacteria</taxon>
        <taxon>Pseudomonadati</taxon>
        <taxon>Pseudomonadota</taxon>
        <taxon>Alphaproteobacteria</taxon>
        <taxon>Sphingomonadales</taxon>
        <taxon>Sphingomonadaceae</taxon>
        <taxon>Sphingomonas</taxon>
    </lineage>
</organism>
<feature type="compositionally biased region" description="Basic and acidic residues" evidence="1">
    <location>
        <begin position="1"/>
        <end position="32"/>
    </location>
</feature>
<keyword evidence="3" id="KW-1185">Reference proteome</keyword>
<evidence type="ECO:0000256" key="1">
    <source>
        <dbReference type="SAM" id="MobiDB-lite"/>
    </source>
</evidence>
<proteinExistence type="predicted"/>
<dbReference type="EMBL" id="BAABBF010000002">
    <property type="protein sequence ID" value="GAA3700558.1"/>
    <property type="molecule type" value="Genomic_DNA"/>
</dbReference>
<sequence length="113" mass="11564">MSEEREQSIRRRAYELWEQGGGDHGRDQDHWHQASGEIDGAGDAPAPNAVAPDGTTFGDATGATDTAEGDGGNGASIVEAETAAPPTPVAPVKPAGKAAASASNRPRKTKTTK</sequence>